<comment type="caution">
    <text evidence="1">The sequence shown here is derived from an EMBL/GenBank/DDBJ whole genome shotgun (WGS) entry which is preliminary data.</text>
</comment>
<accession>A0A0F9B5G9</accession>
<name>A0A0F9B5G9_9ZZZZ</name>
<sequence length="92" mass="10726">MKLTKKNIGDLVLIKWRDHSSCAKWREKSNILKDETLYEATIGIYHGNSEYENVVYSTYELGSETVGQVFWILRTDIVYVKVILRSKEVAKL</sequence>
<proteinExistence type="predicted"/>
<organism evidence="1">
    <name type="scientific">marine sediment metagenome</name>
    <dbReference type="NCBI Taxonomy" id="412755"/>
    <lineage>
        <taxon>unclassified sequences</taxon>
        <taxon>metagenomes</taxon>
        <taxon>ecological metagenomes</taxon>
    </lineage>
</organism>
<dbReference type="AlphaFoldDB" id="A0A0F9B5G9"/>
<gene>
    <name evidence="1" type="ORF">LCGC14_2769180</name>
</gene>
<protein>
    <submittedName>
        <fullName evidence="1">Uncharacterized protein</fullName>
    </submittedName>
</protein>
<dbReference type="EMBL" id="LAZR01051123">
    <property type="protein sequence ID" value="KKK85844.1"/>
    <property type="molecule type" value="Genomic_DNA"/>
</dbReference>
<reference evidence="1" key="1">
    <citation type="journal article" date="2015" name="Nature">
        <title>Complex archaea that bridge the gap between prokaryotes and eukaryotes.</title>
        <authorList>
            <person name="Spang A."/>
            <person name="Saw J.H."/>
            <person name="Jorgensen S.L."/>
            <person name="Zaremba-Niedzwiedzka K."/>
            <person name="Martijn J."/>
            <person name="Lind A.E."/>
            <person name="van Eijk R."/>
            <person name="Schleper C."/>
            <person name="Guy L."/>
            <person name="Ettema T.J."/>
        </authorList>
    </citation>
    <scope>NUCLEOTIDE SEQUENCE</scope>
</reference>
<evidence type="ECO:0000313" key="1">
    <source>
        <dbReference type="EMBL" id="KKK85844.1"/>
    </source>
</evidence>